<organism evidence="2 3">
    <name type="scientific">Eumeta variegata</name>
    <name type="common">Bagworm moth</name>
    <name type="synonym">Eumeta japonica</name>
    <dbReference type="NCBI Taxonomy" id="151549"/>
    <lineage>
        <taxon>Eukaryota</taxon>
        <taxon>Metazoa</taxon>
        <taxon>Ecdysozoa</taxon>
        <taxon>Arthropoda</taxon>
        <taxon>Hexapoda</taxon>
        <taxon>Insecta</taxon>
        <taxon>Pterygota</taxon>
        <taxon>Neoptera</taxon>
        <taxon>Endopterygota</taxon>
        <taxon>Lepidoptera</taxon>
        <taxon>Glossata</taxon>
        <taxon>Ditrysia</taxon>
        <taxon>Tineoidea</taxon>
        <taxon>Psychidae</taxon>
        <taxon>Oiketicinae</taxon>
        <taxon>Eumeta</taxon>
    </lineage>
</organism>
<reference evidence="2 3" key="1">
    <citation type="journal article" date="2019" name="Commun. Biol.">
        <title>The bagworm genome reveals a unique fibroin gene that provides high tensile strength.</title>
        <authorList>
            <person name="Kono N."/>
            <person name="Nakamura H."/>
            <person name="Ohtoshi R."/>
            <person name="Tomita M."/>
            <person name="Numata K."/>
            <person name="Arakawa K."/>
        </authorList>
    </citation>
    <scope>NUCLEOTIDE SEQUENCE [LARGE SCALE GENOMIC DNA]</scope>
</reference>
<dbReference type="AlphaFoldDB" id="A0A4C1TKG5"/>
<name>A0A4C1TKG5_EUMVA</name>
<evidence type="ECO:0000313" key="3">
    <source>
        <dbReference type="Proteomes" id="UP000299102"/>
    </source>
</evidence>
<evidence type="ECO:0000256" key="1">
    <source>
        <dbReference type="SAM" id="MobiDB-lite"/>
    </source>
</evidence>
<protein>
    <submittedName>
        <fullName evidence="2">Uncharacterized protein</fullName>
    </submittedName>
</protein>
<feature type="compositionally biased region" description="Polar residues" evidence="1">
    <location>
        <begin position="7"/>
        <end position="21"/>
    </location>
</feature>
<dbReference type="EMBL" id="BGZK01000068">
    <property type="protein sequence ID" value="GBP14993.1"/>
    <property type="molecule type" value="Genomic_DNA"/>
</dbReference>
<gene>
    <name evidence="2" type="ORF">EVAR_6640_1</name>
</gene>
<feature type="region of interest" description="Disordered" evidence="1">
    <location>
        <begin position="1"/>
        <end position="35"/>
    </location>
</feature>
<proteinExistence type="predicted"/>
<accession>A0A4C1TKG5</accession>
<keyword evidence="3" id="KW-1185">Reference proteome</keyword>
<comment type="caution">
    <text evidence="2">The sequence shown here is derived from an EMBL/GenBank/DDBJ whole genome shotgun (WGS) entry which is preliminary data.</text>
</comment>
<evidence type="ECO:0000313" key="2">
    <source>
        <dbReference type="EMBL" id="GBP14993.1"/>
    </source>
</evidence>
<sequence>MHPNPSTPTCSRRASGTVCSKSTDDQEARVCPSARGYNPTHGFRNLIPLSIVIFFPRPTFNADSATNHNSDLDEAEGKQFLQVLYFDPD</sequence>
<dbReference type="Proteomes" id="UP000299102">
    <property type="component" value="Unassembled WGS sequence"/>
</dbReference>